<dbReference type="InterPro" id="IPR018866">
    <property type="entry name" value="Znf-4CXXC_R1"/>
</dbReference>
<evidence type="ECO:0000256" key="1">
    <source>
        <dbReference type="ARBA" id="ARBA00004123"/>
    </source>
</evidence>
<evidence type="ECO:0000256" key="10">
    <source>
        <dbReference type="SAM" id="MobiDB-lite"/>
    </source>
</evidence>
<feature type="compositionally biased region" description="Basic and acidic residues" evidence="10">
    <location>
        <begin position="292"/>
        <end position="305"/>
    </location>
</feature>
<feature type="compositionally biased region" description="Basic and acidic residues" evidence="10">
    <location>
        <begin position="312"/>
        <end position="327"/>
    </location>
</feature>
<feature type="region of interest" description="Disordered" evidence="10">
    <location>
        <begin position="1"/>
        <end position="31"/>
    </location>
</feature>
<keyword evidence="8" id="KW-0804">Transcription</keyword>
<evidence type="ECO:0000256" key="9">
    <source>
        <dbReference type="ARBA" id="ARBA00023242"/>
    </source>
</evidence>
<keyword evidence="6" id="KW-0832">Ubl conjugation</keyword>
<feature type="region of interest" description="Disordered" evidence="10">
    <location>
        <begin position="188"/>
        <end position="327"/>
    </location>
</feature>
<dbReference type="InterPro" id="IPR040221">
    <property type="entry name" value="CDCA7/CDA7L"/>
</dbReference>
<dbReference type="HOGENOM" id="CLU_011253_4_0_1"/>
<feature type="compositionally biased region" description="Basic and acidic residues" evidence="10">
    <location>
        <begin position="213"/>
        <end position="241"/>
    </location>
</feature>
<dbReference type="SMART" id="SM00571">
    <property type="entry name" value="DDT"/>
    <property type="match status" value="1"/>
</dbReference>
<keyword evidence="4" id="KW-1017">Isopeptide bond</keyword>
<dbReference type="STRING" id="13333.W1PNU6"/>
<keyword evidence="3" id="KW-0963">Cytoplasm</keyword>
<evidence type="ECO:0000256" key="7">
    <source>
        <dbReference type="ARBA" id="ARBA00023015"/>
    </source>
</evidence>
<keyword evidence="7" id="KW-0805">Transcription regulation</keyword>
<dbReference type="InterPro" id="IPR018501">
    <property type="entry name" value="DDT_dom"/>
</dbReference>
<feature type="compositionally biased region" description="Low complexity" evidence="10">
    <location>
        <begin position="1"/>
        <end position="17"/>
    </location>
</feature>
<accession>W1PNU6</accession>
<evidence type="ECO:0000256" key="5">
    <source>
        <dbReference type="ARBA" id="ARBA00022553"/>
    </source>
</evidence>
<proteinExistence type="predicted"/>
<dbReference type="GO" id="GO:0005634">
    <property type="term" value="C:nucleus"/>
    <property type="evidence" value="ECO:0000318"/>
    <property type="project" value="GO_Central"/>
</dbReference>
<feature type="domain" description="DDT" evidence="11">
    <location>
        <begin position="387"/>
        <end position="452"/>
    </location>
</feature>
<evidence type="ECO:0000313" key="12">
    <source>
        <dbReference type="EMBL" id="ERN08850.1"/>
    </source>
</evidence>
<dbReference type="Gramene" id="ERN08850">
    <property type="protein sequence ID" value="ERN08850"/>
    <property type="gene ID" value="AMTR_s00015p00096530"/>
</dbReference>
<dbReference type="GO" id="GO:0005737">
    <property type="term" value="C:cytoplasm"/>
    <property type="evidence" value="ECO:0007669"/>
    <property type="project" value="UniProtKB-SubCell"/>
</dbReference>
<dbReference type="Pfam" id="PF10497">
    <property type="entry name" value="zf-4CXXC_R1"/>
    <property type="match status" value="1"/>
</dbReference>
<keyword evidence="9" id="KW-0539">Nucleus</keyword>
<dbReference type="EMBL" id="KI393208">
    <property type="protein sequence ID" value="ERN08850.1"/>
    <property type="molecule type" value="Genomic_DNA"/>
</dbReference>
<evidence type="ECO:0000313" key="13">
    <source>
        <dbReference type="Proteomes" id="UP000017836"/>
    </source>
</evidence>
<reference evidence="13" key="1">
    <citation type="journal article" date="2013" name="Science">
        <title>The Amborella genome and the evolution of flowering plants.</title>
        <authorList>
            <consortium name="Amborella Genome Project"/>
        </authorList>
    </citation>
    <scope>NUCLEOTIDE SEQUENCE [LARGE SCALE GENOMIC DNA]</scope>
</reference>
<dbReference type="PANTHER" id="PTHR31169">
    <property type="entry name" value="OS05G0300700 PROTEIN"/>
    <property type="match status" value="1"/>
</dbReference>
<dbReference type="OMA" id="PIDSCAG"/>
<comment type="subcellular location">
    <subcellularLocation>
        <location evidence="2">Cytoplasm</location>
    </subcellularLocation>
    <subcellularLocation>
        <location evidence="1">Nucleus</location>
    </subcellularLocation>
</comment>
<keyword evidence="13" id="KW-1185">Reference proteome</keyword>
<gene>
    <name evidence="12" type="ORF">AMTR_s00015p00096530</name>
</gene>
<organism evidence="12 13">
    <name type="scientific">Amborella trichopoda</name>
    <dbReference type="NCBI Taxonomy" id="13333"/>
    <lineage>
        <taxon>Eukaryota</taxon>
        <taxon>Viridiplantae</taxon>
        <taxon>Streptophyta</taxon>
        <taxon>Embryophyta</taxon>
        <taxon>Tracheophyta</taxon>
        <taxon>Spermatophyta</taxon>
        <taxon>Magnoliopsida</taxon>
        <taxon>Amborellales</taxon>
        <taxon>Amborellaceae</taxon>
        <taxon>Amborella</taxon>
    </lineage>
</organism>
<dbReference type="AlphaFoldDB" id="W1PNU6"/>
<evidence type="ECO:0000256" key="4">
    <source>
        <dbReference type="ARBA" id="ARBA00022499"/>
    </source>
</evidence>
<keyword evidence="5" id="KW-0597">Phosphoprotein</keyword>
<sequence>MAVSNKSSVKASPVKPKLSANPSSPRKTRIKSPGVRVISGRIYDSENGKTCHQCRQKTMDFMASCRNMRQGKPCTINFCHKCLLNRYGENAEEMAGVDGWNCPKCRGICNCSFCMKKRGQEPTGILAHTAKATGFSSVSEMLNTLPSKQCTQPPCSETLGPKEVLNDPHDYVVADKQLVSSKKKCRTRKKNGNDACANDGLANSETSKKPRLASKEKENLDSRRVIGDAPIKEASRGDSCKGDVGINGNLRVSGDKGQNVVFKKTEKRGVTNPNGCRDSLEVSEGNQSPKSPQEKKVSHLTLEKQSKKRKVLHEGKDEAVRENQKKESVDEDVEINGQKQCCTVIFELGKPINLRKKKKQAALDLDANVDLPQGNALKELAGVDLPDDDVGPALQFLEFCAAFGNFLDLKKGQSESVLREITRGRIGRRGIYSSSLQFHMKLLSLMLKDLEEDSPIPYSMSNSDSWVEALKKYVSKSQSSLKEIPFCFLNNGSDGYDKLEPSKKLKIMNFLCDEALGTECFRSWIDEENEKFIKRVKEGKEKVLAAKERAKIVKQKMRDELPQILLASRNGTPASVHEHENLVSKIKRESEKAYAQISEALEAASKLRNQRSDAVRTENILLDKTGRVYWRLKGDSDKAHVMIQDFGSWDLGFYQEKWFIYDDDQEKELVKYVASLRMKSSRFQKVHVSSELESSELCLKHDVSSFKSGADVAVAVSLMVQSLYLWDCCLYKPEVPTMSHNQENWYCKHCLSKGISLPPIDWPMIPSNHSSHGIFIFVRMAVLDWISFLEGMFT</sequence>
<dbReference type="PROSITE" id="PS50827">
    <property type="entry name" value="DDT"/>
    <property type="match status" value="1"/>
</dbReference>
<evidence type="ECO:0000256" key="3">
    <source>
        <dbReference type="ARBA" id="ARBA00022490"/>
    </source>
</evidence>
<dbReference type="GO" id="GO:0006355">
    <property type="term" value="P:regulation of DNA-templated transcription"/>
    <property type="evidence" value="ECO:0007669"/>
    <property type="project" value="InterPro"/>
</dbReference>
<dbReference type="eggNOG" id="ENOG502QU1W">
    <property type="taxonomic scope" value="Eukaryota"/>
</dbReference>
<evidence type="ECO:0000259" key="11">
    <source>
        <dbReference type="PROSITE" id="PS50827"/>
    </source>
</evidence>
<dbReference type="PANTHER" id="PTHR31169:SF8">
    <property type="entry name" value="ZINC-FINGER DOMAIN OF MONOAMINE-OXIDASE A REPRESSOR R1 PROTEIN"/>
    <property type="match status" value="1"/>
</dbReference>
<evidence type="ECO:0000256" key="6">
    <source>
        <dbReference type="ARBA" id="ARBA00022843"/>
    </source>
</evidence>
<protein>
    <recommendedName>
        <fullName evidence="11">DDT domain-containing protein</fullName>
    </recommendedName>
</protein>
<evidence type="ECO:0000256" key="8">
    <source>
        <dbReference type="ARBA" id="ARBA00023163"/>
    </source>
</evidence>
<dbReference type="Proteomes" id="UP000017836">
    <property type="component" value="Unassembled WGS sequence"/>
</dbReference>
<name>W1PNU6_AMBTC</name>
<evidence type="ECO:0000256" key="2">
    <source>
        <dbReference type="ARBA" id="ARBA00004496"/>
    </source>
</evidence>